<dbReference type="EMBL" id="BGPR01021283">
    <property type="protein sequence ID" value="GBN86429.1"/>
    <property type="molecule type" value="Genomic_DNA"/>
</dbReference>
<proteinExistence type="predicted"/>
<evidence type="ECO:0000313" key="2">
    <source>
        <dbReference type="Proteomes" id="UP000499080"/>
    </source>
</evidence>
<organism evidence="1 2">
    <name type="scientific">Araneus ventricosus</name>
    <name type="common">Orbweaver spider</name>
    <name type="synonym">Epeira ventricosa</name>
    <dbReference type="NCBI Taxonomy" id="182803"/>
    <lineage>
        <taxon>Eukaryota</taxon>
        <taxon>Metazoa</taxon>
        <taxon>Ecdysozoa</taxon>
        <taxon>Arthropoda</taxon>
        <taxon>Chelicerata</taxon>
        <taxon>Arachnida</taxon>
        <taxon>Araneae</taxon>
        <taxon>Araneomorphae</taxon>
        <taxon>Entelegynae</taxon>
        <taxon>Araneoidea</taxon>
        <taxon>Araneidae</taxon>
        <taxon>Araneus</taxon>
    </lineage>
</organism>
<gene>
    <name evidence="1" type="ORF">AVEN_110105_1</name>
</gene>
<accession>A0A4Y2SGN8</accession>
<reference evidence="1 2" key="1">
    <citation type="journal article" date="2019" name="Sci. Rep.">
        <title>Orb-weaving spider Araneus ventricosus genome elucidates the spidroin gene catalogue.</title>
        <authorList>
            <person name="Kono N."/>
            <person name="Nakamura H."/>
            <person name="Ohtoshi R."/>
            <person name="Moran D.A.P."/>
            <person name="Shinohara A."/>
            <person name="Yoshida Y."/>
            <person name="Fujiwara M."/>
            <person name="Mori M."/>
            <person name="Tomita M."/>
            <person name="Arakawa K."/>
        </authorList>
    </citation>
    <scope>NUCLEOTIDE SEQUENCE [LARGE SCALE GENOMIC DNA]</scope>
</reference>
<sequence length="89" mass="10443">YAWQEHFPPDETWSLLQASFVGQGPYVLKVKKIVDEDFKERSLFCFLLCNMLGKLETQLLLENRNPDASEHDVQNENLVFRSSQIRKRG</sequence>
<dbReference type="Proteomes" id="UP000499080">
    <property type="component" value="Unassembled WGS sequence"/>
</dbReference>
<feature type="non-terminal residue" evidence="1">
    <location>
        <position position="1"/>
    </location>
</feature>
<protein>
    <submittedName>
        <fullName evidence="1">Uncharacterized protein</fullName>
    </submittedName>
</protein>
<name>A0A4Y2SGN8_ARAVE</name>
<keyword evidence="2" id="KW-1185">Reference proteome</keyword>
<dbReference type="AlphaFoldDB" id="A0A4Y2SGN8"/>
<evidence type="ECO:0000313" key="1">
    <source>
        <dbReference type="EMBL" id="GBN86429.1"/>
    </source>
</evidence>
<comment type="caution">
    <text evidence="1">The sequence shown here is derived from an EMBL/GenBank/DDBJ whole genome shotgun (WGS) entry which is preliminary data.</text>
</comment>